<dbReference type="EMBL" id="PFNM01000042">
    <property type="protein sequence ID" value="PIZ44600.1"/>
    <property type="molecule type" value="Genomic_DNA"/>
</dbReference>
<comment type="caution">
    <text evidence="1">The sequence shown here is derived from an EMBL/GenBank/DDBJ whole genome shotgun (WGS) entry which is preliminary data.</text>
</comment>
<dbReference type="Proteomes" id="UP000230553">
    <property type="component" value="Unassembled WGS sequence"/>
</dbReference>
<evidence type="ECO:0000313" key="2">
    <source>
        <dbReference type="Proteomes" id="UP000230553"/>
    </source>
</evidence>
<protein>
    <submittedName>
        <fullName evidence="1">Uncharacterized protein</fullName>
    </submittedName>
</protein>
<sequence>MNERRGKAAKLREKGYSYNLISEKLKISKSTLSCWFKETPFTPNEQVIKRIENGPFKSGRIRHNQRVKNIKKIKLLAEKELGVIAKRDLWMIGIGLYIGEGSKSFETAQISNSDANTIKLAIKWLKDVCGLKDDNITIAMHLYPDNNEKKCIDYWKRITELPTKQFRKTQIDKRINKTDYKRRKLPYGTVRLSVISNGNPDFGVNLHRKIMGWIESVFKQI</sequence>
<evidence type="ECO:0000313" key="1">
    <source>
        <dbReference type="EMBL" id="PIZ44600.1"/>
    </source>
</evidence>
<name>A0A2M7TFM3_9BACT</name>
<proteinExistence type="predicted"/>
<accession>A0A2M7TFM3</accession>
<organism evidence="1 2">
    <name type="scientific">Candidatus Wolfebacteria bacterium CG_4_10_14_0_2_um_filter_39_18</name>
    <dbReference type="NCBI Taxonomy" id="1975061"/>
    <lineage>
        <taxon>Bacteria</taxon>
        <taxon>Candidatus Wolfeibacteriota</taxon>
    </lineage>
</organism>
<reference evidence="2" key="1">
    <citation type="submission" date="2017-09" db="EMBL/GenBank/DDBJ databases">
        <title>Depth-based differentiation of microbial function through sediment-hosted aquifers and enrichment of novel symbionts in the deep terrestrial subsurface.</title>
        <authorList>
            <person name="Probst A.J."/>
            <person name="Ladd B."/>
            <person name="Jarett J.K."/>
            <person name="Geller-Mcgrath D.E."/>
            <person name="Sieber C.M.K."/>
            <person name="Emerson J.B."/>
            <person name="Anantharaman K."/>
            <person name="Thomas B.C."/>
            <person name="Malmstrom R."/>
            <person name="Stieglmeier M."/>
            <person name="Klingl A."/>
            <person name="Woyke T."/>
            <person name="Ryan C.M."/>
            <person name="Banfield J.F."/>
        </authorList>
    </citation>
    <scope>NUCLEOTIDE SEQUENCE [LARGE SCALE GENOMIC DNA]</scope>
</reference>
<dbReference type="AlphaFoldDB" id="A0A2M7TFM3"/>
<gene>
    <name evidence="1" type="ORF">COY31_02325</name>
</gene>